<feature type="domain" description="HTH tetR-type" evidence="3">
    <location>
        <begin position="18"/>
        <end position="78"/>
    </location>
</feature>
<evidence type="ECO:0000256" key="1">
    <source>
        <dbReference type="ARBA" id="ARBA00023125"/>
    </source>
</evidence>
<dbReference type="PANTHER" id="PTHR43479">
    <property type="entry name" value="ACREF/ENVCD OPERON REPRESSOR-RELATED"/>
    <property type="match status" value="1"/>
</dbReference>
<evidence type="ECO:0000313" key="4">
    <source>
        <dbReference type="EMBL" id="RGS44293.1"/>
    </source>
</evidence>
<dbReference type="AlphaFoldDB" id="A0A3R6CWI4"/>
<dbReference type="PROSITE" id="PS50977">
    <property type="entry name" value="HTH_TETR_2"/>
    <property type="match status" value="1"/>
</dbReference>
<dbReference type="OrthoDB" id="9810250at2"/>
<proteinExistence type="predicted"/>
<dbReference type="InterPro" id="IPR001647">
    <property type="entry name" value="HTH_TetR"/>
</dbReference>
<dbReference type="InterPro" id="IPR050624">
    <property type="entry name" value="HTH-type_Tx_Regulator"/>
</dbReference>
<reference evidence="4 5" key="1">
    <citation type="submission" date="2018-08" db="EMBL/GenBank/DDBJ databases">
        <title>A genome reference for cultivated species of the human gut microbiota.</title>
        <authorList>
            <person name="Zou Y."/>
            <person name="Xue W."/>
            <person name="Luo G."/>
        </authorList>
    </citation>
    <scope>NUCLEOTIDE SEQUENCE [LARGE SCALE GENOMIC DNA]</scope>
    <source>
        <strain evidence="4 5">AF22-21</strain>
    </source>
</reference>
<feature type="DNA-binding region" description="H-T-H motif" evidence="2">
    <location>
        <begin position="41"/>
        <end position="60"/>
    </location>
</feature>
<dbReference type="SUPFAM" id="SSF46689">
    <property type="entry name" value="Homeodomain-like"/>
    <property type="match status" value="1"/>
</dbReference>
<name>A0A3R6CWI4_9FIRM</name>
<gene>
    <name evidence="4" type="ORF">DWX94_00375</name>
</gene>
<dbReference type="EMBL" id="QRVK01000001">
    <property type="protein sequence ID" value="RGS44293.1"/>
    <property type="molecule type" value="Genomic_DNA"/>
</dbReference>
<comment type="caution">
    <text evidence="4">The sequence shown here is derived from an EMBL/GenBank/DDBJ whole genome shotgun (WGS) entry which is preliminary data.</text>
</comment>
<dbReference type="InterPro" id="IPR009057">
    <property type="entry name" value="Homeodomain-like_sf"/>
</dbReference>
<evidence type="ECO:0000256" key="2">
    <source>
        <dbReference type="PROSITE-ProRule" id="PRU00335"/>
    </source>
</evidence>
<accession>A0A3R6CWI4</accession>
<dbReference type="PANTHER" id="PTHR43479:SF11">
    <property type="entry name" value="ACREF_ENVCD OPERON REPRESSOR-RELATED"/>
    <property type="match status" value="1"/>
</dbReference>
<organism evidence="4 5">
    <name type="scientific">Coprococcus eutactus</name>
    <dbReference type="NCBI Taxonomy" id="33043"/>
    <lineage>
        <taxon>Bacteria</taxon>
        <taxon>Bacillati</taxon>
        <taxon>Bacillota</taxon>
        <taxon>Clostridia</taxon>
        <taxon>Lachnospirales</taxon>
        <taxon>Lachnospiraceae</taxon>
        <taxon>Coprococcus</taxon>
    </lineage>
</organism>
<dbReference type="Proteomes" id="UP000283295">
    <property type="component" value="Unassembled WGS sequence"/>
</dbReference>
<sequence length="189" mass="21858">MQPYGRDQKGAFMDRRIQRTRNSLFSAFIELRAVKPVEKITVKELTEKANISKQTFYLHFQDIYDLSEYLENDALQSLIGDIPNPEYMLTNPAEASRQLCNAFINQGHLFSILFPDDSRSYGVLTNKLDSLIKEKIYDERPEFRDDLSKNVEVSMFVQGCAYTLLKYKDQDVAKVIDTLAGIIERAVRE</sequence>
<protein>
    <submittedName>
        <fullName evidence="4">TetR family transcriptional regulator</fullName>
    </submittedName>
</protein>
<evidence type="ECO:0000313" key="5">
    <source>
        <dbReference type="Proteomes" id="UP000283295"/>
    </source>
</evidence>
<dbReference type="Gene3D" id="1.10.357.10">
    <property type="entry name" value="Tetracycline Repressor, domain 2"/>
    <property type="match status" value="1"/>
</dbReference>
<keyword evidence="1 2" id="KW-0238">DNA-binding</keyword>
<dbReference type="GO" id="GO:0003677">
    <property type="term" value="F:DNA binding"/>
    <property type="evidence" value="ECO:0007669"/>
    <property type="project" value="UniProtKB-UniRule"/>
</dbReference>
<evidence type="ECO:0000259" key="3">
    <source>
        <dbReference type="PROSITE" id="PS50977"/>
    </source>
</evidence>